<evidence type="ECO:0000256" key="3">
    <source>
        <dbReference type="ARBA" id="ARBA00041148"/>
    </source>
</evidence>
<dbReference type="InterPro" id="IPR036567">
    <property type="entry name" value="RHF-like"/>
</dbReference>
<keyword evidence="7" id="KW-1185">Reference proteome</keyword>
<comment type="similarity">
    <text evidence="4">Belongs to the HPF/YfiA ribosome-associated protein family. Long HPF subfamily.</text>
</comment>
<dbReference type="GO" id="GO:0045900">
    <property type="term" value="P:negative regulation of translational elongation"/>
    <property type="evidence" value="ECO:0007669"/>
    <property type="project" value="TreeGrafter"/>
</dbReference>
<dbReference type="EMBL" id="CP026538">
    <property type="protein sequence ID" value="QAZ67894.1"/>
    <property type="molecule type" value="Genomic_DNA"/>
</dbReference>
<evidence type="ECO:0000256" key="2">
    <source>
        <dbReference type="ARBA" id="ARBA00038695"/>
    </source>
</evidence>
<dbReference type="Proteomes" id="UP000293296">
    <property type="component" value="Chromosome"/>
</dbReference>
<dbReference type="CDD" id="cd00552">
    <property type="entry name" value="RaiA"/>
    <property type="match status" value="1"/>
</dbReference>
<dbReference type="Pfam" id="PF02482">
    <property type="entry name" value="Ribosomal_S30AE"/>
    <property type="match status" value="1"/>
</dbReference>
<protein>
    <recommendedName>
        <fullName evidence="3 4">Ribosome hibernation promoting factor</fullName>
        <shortName evidence="4">HPF</shortName>
    </recommendedName>
</protein>
<dbReference type="OrthoDB" id="9794975at2"/>
<comment type="subunit">
    <text evidence="2">Associates exclusively with 100S ribosomes, which are dimers of 70S ribosomes.</text>
</comment>
<comment type="function">
    <text evidence="4">Required for dimerization of active 70S ribosomes into 100S ribosomes in stationary phase; 100S ribosomes are translationally inactive and sometimes present during exponential growth.</text>
</comment>
<accession>A0A4P6HMN9</accession>
<dbReference type="KEGG" id="dcb:C3Y92_11945"/>
<dbReference type="PANTHER" id="PTHR33231">
    <property type="entry name" value="30S RIBOSOMAL PROTEIN"/>
    <property type="match status" value="1"/>
</dbReference>
<dbReference type="HAMAP" id="MF_00839">
    <property type="entry name" value="HPF"/>
    <property type="match status" value="1"/>
</dbReference>
<reference evidence="6 7" key="1">
    <citation type="submission" date="2018-02" db="EMBL/GenBank/DDBJ databases">
        <title>Genome sequence of Desulfovibrio carbinolicus DSM 3852.</title>
        <authorList>
            <person name="Wilbanks E."/>
            <person name="Skennerton C.T."/>
            <person name="Orphan V.J."/>
        </authorList>
    </citation>
    <scope>NUCLEOTIDE SEQUENCE [LARGE SCALE GENOMIC DNA]</scope>
    <source>
        <strain evidence="6 7">DSM 3852</strain>
    </source>
</reference>
<evidence type="ECO:0000256" key="4">
    <source>
        <dbReference type="HAMAP-Rule" id="MF_00839"/>
    </source>
</evidence>
<proteinExistence type="inferred from homology"/>
<comment type="subcellular location">
    <subcellularLocation>
        <location evidence="4">Cytoplasm</location>
    </subcellularLocation>
</comment>
<dbReference type="Gene3D" id="3.30.505.50">
    <property type="entry name" value="Sigma 54 modulation/S30EA ribosomal protein, C-terminal domain"/>
    <property type="match status" value="1"/>
</dbReference>
<evidence type="ECO:0000313" key="6">
    <source>
        <dbReference type="EMBL" id="QAZ67894.1"/>
    </source>
</evidence>
<organism evidence="6 7">
    <name type="scientific">Solidesulfovibrio carbinolicus</name>
    <dbReference type="NCBI Taxonomy" id="296842"/>
    <lineage>
        <taxon>Bacteria</taxon>
        <taxon>Pseudomonadati</taxon>
        <taxon>Thermodesulfobacteriota</taxon>
        <taxon>Desulfovibrionia</taxon>
        <taxon>Desulfovibrionales</taxon>
        <taxon>Desulfovibrionaceae</taxon>
        <taxon>Solidesulfovibrio</taxon>
    </lineage>
</organism>
<dbReference type="RefSeq" id="WP_129352886.1">
    <property type="nucleotide sequence ID" value="NZ_CP026538.1"/>
</dbReference>
<keyword evidence="1 4" id="KW-0810">Translation regulation</keyword>
<dbReference type="AlphaFoldDB" id="A0A4P6HMN9"/>
<dbReference type="Pfam" id="PF16321">
    <property type="entry name" value="Ribosom_S30AE_C"/>
    <property type="match status" value="1"/>
</dbReference>
<evidence type="ECO:0000256" key="1">
    <source>
        <dbReference type="ARBA" id="ARBA00022845"/>
    </source>
</evidence>
<name>A0A4P6HMN9_9BACT</name>
<evidence type="ECO:0000259" key="5">
    <source>
        <dbReference type="Pfam" id="PF16321"/>
    </source>
</evidence>
<dbReference type="InterPro" id="IPR034694">
    <property type="entry name" value="HPF_long/plastid"/>
</dbReference>
<dbReference type="InterPro" id="IPR038416">
    <property type="entry name" value="Ribosom_S30AE_C_sf"/>
</dbReference>
<comment type="subunit">
    <text evidence="4">Interacts with 100S ribosomes.</text>
</comment>
<dbReference type="SUPFAM" id="SSF69754">
    <property type="entry name" value="Ribosome binding protein Y (YfiA homologue)"/>
    <property type="match status" value="1"/>
</dbReference>
<dbReference type="PANTHER" id="PTHR33231:SF1">
    <property type="entry name" value="30S RIBOSOMAL PROTEIN"/>
    <property type="match status" value="1"/>
</dbReference>
<feature type="domain" description="Sigma 54 modulation/S30EA ribosomal protein C-terminal" evidence="5">
    <location>
        <begin position="122"/>
        <end position="175"/>
    </location>
</feature>
<dbReference type="GO" id="GO:0043024">
    <property type="term" value="F:ribosomal small subunit binding"/>
    <property type="evidence" value="ECO:0007669"/>
    <property type="project" value="TreeGrafter"/>
</dbReference>
<dbReference type="Gene3D" id="3.30.160.100">
    <property type="entry name" value="Ribosome hibernation promotion factor-like"/>
    <property type="match status" value="1"/>
</dbReference>
<dbReference type="InterPro" id="IPR003489">
    <property type="entry name" value="RHF/RaiA"/>
</dbReference>
<keyword evidence="4" id="KW-0963">Cytoplasm</keyword>
<sequence>MNITFNFKNFEPSDHLRDYARKRFEKLGKYTSSTDTSEVQVNLAVEKTRQMADVIFLADNMHISAHETSEDMYSTIDLILDKIEAQAKKFREKQKDRRRQTVEQVRMDVISISEDAAGGRVPTIIETDEYQPKPMAVEEAAMQLEALKYEFLVFINSETERPNVIYRLRNGDFGLIDPGTGA</sequence>
<dbReference type="GO" id="GO:0022627">
    <property type="term" value="C:cytosolic small ribosomal subunit"/>
    <property type="evidence" value="ECO:0007669"/>
    <property type="project" value="TreeGrafter"/>
</dbReference>
<dbReference type="NCBIfam" id="TIGR00741">
    <property type="entry name" value="yfiA"/>
    <property type="match status" value="1"/>
</dbReference>
<evidence type="ECO:0000313" key="7">
    <source>
        <dbReference type="Proteomes" id="UP000293296"/>
    </source>
</evidence>
<dbReference type="InterPro" id="IPR032528">
    <property type="entry name" value="Ribosom_S30AE_C"/>
</dbReference>
<dbReference type="InterPro" id="IPR050574">
    <property type="entry name" value="HPF/YfiA_ribosome-assoc"/>
</dbReference>
<gene>
    <name evidence="6" type="primary">raiA</name>
    <name evidence="4" type="synonym">hpf</name>
    <name evidence="6" type="ORF">C3Y92_11945</name>
</gene>